<organism evidence="1 2">
    <name type="scientific">Nicotiana tabacum</name>
    <name type="common">Common tobacco</name>
    <dbReference type="NCBI Taxonomy" id="4097"/>
    <lineage>
        <taxon>Eukaryota</taxon>
        <taxon>Viridiplantae</taxon>
        <taxon>Streptophyta</taxon>
        <taxon>Embryophyta</taxon>
        <taxon>Tracheophyta</taxon>
        <taxon>Spermatophyta</taxon>
        <taxon>Magnoliopsida</taxon>
        <taxon>eudicotyledons</taxon>
        <taxon>Gunneridae</taxon>
        <taxon>Pentapetalae</taxon>
        <taxon>asterids</taxon>
        <taxon>lamiids</taxon>
        <taxon>Solanales</taxon>
        <taxon>Solanaceae</taxon>
        <taxon>Nicotianoideae</taxon>
        <taxon>Nicotianeae</taxon>
        <taxon>Nicotiana</taxon>
    </lineage>
</organism>
<evidence type="ECO:0000313" key="1">
    <source>
        <dbReference type="Proteomes" id="UP000790787"/>
    </source>
</evidence>
<protein>
    <submittedName>
        <fullName evidence="2">Uncharacterized protein LOC142174635</fullName>
    </submittedName>
</protein>
<keyword evidence="1" id="KW-1185">Reference proteome</keyword>
<name>A0AC58TH63_TOBAC</name>
<reference evidence="2" key="2">
    <citation type="submission" date="2025-08" db="UniProtKB">
        <authorList>
            <consortium name="RefSeq"/>
        </authorList>
    </citation>
    <scope>IDENTIFICATION</scope>
    <source>
        <tissue evidence="2">Leaf</tissue>
    </source>
</reference>
<accession>A0AC58TH63</accession>
<gene>
    <name evidence="2" type="primary">LOC142174635</name>
</gene>
<proteinExistence type="predicted"/>
<evidence type="ECO:0000313" key="2">
    <source>
        <dbReference type="RefSeq" id="XP_075096567.1"/>
    </source>
</evidence>
<reference evidence="1" key="1">
    <citation type="journal article" date="2014" name="Nat. Commun.">
        <title>The tobacco genome sequence and its comparison with those of tomato and potato.</title>
        <authorList>
            <person name="Sierro N."/>
            <person name="Battey J.N."/>
            <person name="Ouadi S."/>
            <person name="Bakaher N."/>
            <person name="Bovet L."/>
            <person name="Willig A."/>
            <person name="Goepfert S."/>
            <person name="Peitsch M.C."/>
            <person name="Ivanov N.V."/>
        </authorList>
    </citation>
    <scope>NUCLEOTIDE SEQUENCE [LARGE SCALE GENOMIC DNA]</scope>
</reference>
<sequence length="247" mass="28384">MRSQSLSASDRPILGSNFNSEIVSNLKTKLSIMQLELFKSTCFGYLLNLPSIKLQTLLIYYLLTKEVEKGKANELMFLVSGVKLRFGLAEFACMSGLKCTGDVQHCSEATQKNSRSIAKYFMDYPSVSKEDLVDCFLRKTFESDEDAINIAMLFVVNSFLFSIKNTKLVDRKYLDLVDKGDYNSYAWGIDVYKETVRSMSAILDKQRQYYWISGFPYAIQIWFYECFGYLHSSVARRCENTSPPILR</sequence>
<dbReference type="RefSeq" id="XP_075096567.1">
    <property type="nucleotide sequence ID" value="XM_075240466.1"/>
</dbReference>
<dbReference type="Proteomes" id="UP000790787">
    <property type="component" value="Chromosome 20"/>
</dbReference>